<dbReference type="AlphaFoldDB" id="A0A6G8PZM9"/>
<dbReference type="Gene3D" id="1.10.3330.10">
    <property type="entry name" value="Oxo-4-hydroxy-4-carboxy-5-ureidoimidazoline decarboxylase"/>
    <property type="match status" value="1"/>
</dbReference>
<dbReference type="Proteomes" id="UP000502706">
    <property type="component" value="Chromosome"/>
</dbReference>
<dbReference type="NCBIfam" id="TIGR03383">
    <property type="entry name" value="urate_oxi"/>
    <property type="match status" value="1"/>
</dbReference>
<evidence type="ECO:0000259" key="8">
    <source>
        <dbReference type="Pfam" id="PF09349"/>
    </source>
</evidence>
<feature type="region of interest" description="Disordered" evidence="7">
    <location>
        <begin position="181"/>
        <end position="209"/>
    </location>
</feature>
<evidence type="ECO:0000256" key="5">
    <source>
        <dbReference type="ARBA" id="ARBA00023002"/>
    </source>
</evidence>
<dbReference type="GO" id="GO:0004846">
    <property type="term" value="F:urate oxidase activity"/>
    <property type="evidence" value="ECO:0007669"/>
    <property type="project" value="UniProtKB-EC"/>
</dbReference>
<dbReference type="RefSeq" id="WP_228281389.1">
    <property type="nucleotide sequence ID" value="NZ_CP045121.1"/>
</dbReference>
<dbReference type="EMBL" id="CP045121">
    <property type="protein sequence ID" value="QIN79671.1"/>
    <property type="molecule type" value="Genomic_DNA"/>
</dbReference>
<evidence type="ECO:0000256" key="6">
    <source>
        <dbReference type="ARBA" id="ARBA00031317"/>
    </source>
</evidence>
<dbReference type="PANTHER" id="PTHR42874:SF1">
    <property type="entry name" value="URICASE"/>
    <property type="match status" value="1"/>
</dbReference>
<dbReference type="Gene3D" id="3.10.270.10">
    <property type="entry name" value="Urate Oxidase"/>
    <property type="match status" value="1"/>
</dbReference>
<evidence type="ECO:0000256" key="4">
    <source>
        <dbReference type="ARBA" id="ARBA00022631"/>
    </source>
</evidence>
<dbReference type="PRINTS" id="PR00093">
    <property type="entry name" value="URICASE"/>
</dbReference>
<keyword evidence="10" id="KW-1185">Reference proteome</keyword>
<dbReference type="UniPathway" id="UPA00394">
    <property type="reaction ID" value="UER00650"/>
</dbReference>
<dbReference type="EC" id="1.7.3.3" evidence="3"/>
<accession>A0A6G8PZM9</accession>
<dbReference type="SUPFAM" id="SSF158694">
    <property type="entry name" value="UraD-Like"/>
    <property type="match status" value="1"/>
</dbReference>
<dbReference type="InterPro" id="IPR018020">
    <property type="entry name" value="OHCU_decarboxylase"/>
</dbReference>
<dbReference type="Pfam" id="PF09349">
    <property type="entry name" value="OHCU_decarbox"/>
    <property type="match status" value="1"/>
</dbReference>
<evidence type="ECO:0000313" key="9">
    <source>
        <dbReference type="EMBL" id="QIN79671.1"/>
    </source>
</evidence>
<organism evidence="9 10">
    <name type="scientific">Rubrobacter marinus</name>
    <dbReference type="NCBI Taxonomy" id="2653852"/>
    <lineage>
        <taxon>Bacteria</taxon>
        <taxon>Bacillati</taxon>
        <taxon>Actinomycetota</taxon>
        <taxon>Rubrobacteria</taxon>
        <taxon>Rubrobacterales</taxon>
        <taxon>Rubrobacteraceae</taxon>
        <taxon>Rubrobacter</taxon>
    </lineage>
</organism>
<proteinExistence type="inferred from homology"/>
<dbReference type="KEGG" id="rmar:GBA65_15320"/>
<dbReference type="GO" id="GO:0000255">
    <property type="term" value="P:allantoin metabolic process"/>
    <property type="evidence" value="ECO:0007669"/>
    <property type="project" value="InterPro"/>
</dbReference>
<dbReference type="PANTHER" id="PTHR42874">
    <property type="entry name" value="URICASE"/>
    <property type="match status" value="1"/>
</dbReference>
<feature type="compositionally biased region" description="Basic and acidic residues" evidence="7">
    <location>
        <begin position="181"/>
        <end position="192"/>
    </location>
</feature>
<feature type="domain" description="Oxo-4-hydroxy-4-carboxy-5-ureidoimidazoline decarboxylase" evidence="8">
    <location>
        <begin position="21"/>
        <end position="177"/>
    </location>
</feature>
<comment type="similarity">
    <text evidence="2">Belongs to the uricase family.</text>
</comment>
<keyword evidence="5" id="KW-0560">Oxidoreductase</keyword>
<protein>
    <recommendedName>
        <fullName evidence="3">factor independent urate hydroxylase</fullName>
        <ecNumber evidence="3">1.7.3.3</ecNumber>
    </recommendedName>
    <alternativeName>
        <fullName evidence="6">Urate oxidase</fullName>
    </alternativeName>
</protein>
<dbReference type="InterPro" id="IPR017580">
    <property type="entry name" value="OHCU_decarboxylase-1"/>
</dbReference>
<reference evidence="9 10" key="1">
    <citation type="submission" date="2019-10" db="EMBL/GenBank/DDBJ databases">
        <title>Rubrobacter sp nov SCSIO 52915 isolated from a deep-sea sediment in the South China Sea.</title>
        <authorList>
            <person name="Chen R.W."/>
        </authorList>
    </citation>
    <scope>NUCLEOTIDE SEQUENCE [LARGE SCALE GENOMIC DNA]</scope>
    <source>
        <strain evidence="9 10">SCSIO 52915</strain>
    </source>
</reference>
<evidence type="ECO:0000256" key="7">
    <source>
        <dbReference type="SAM" id="MobiDB-lite"/>
    </source>
</evidence>
<comment type="pathway">
    <text evidence="1">Purine metabolism; urate degradation; (S)-allantoin from urate: step 1/3.</text>
</comment>
<sequence length="488" mass="54537">MTRCGTEGGEPARRLPLRVVNDLNEGEFRAAFGSVFEHSPWVAAGAWRKRPFGRFEDLHRAFVEAMYEAPGERRLALIRAHPDLAGRAAIAGELTRESASEQASAGLDRLTPGEYEAFARANREYREKFGFPMIFAVREHTKESILAGAEARLARSRAEETEAALAEIGKIAALRLRDLVEPGGEPSRREGGRAMAETSGARETAGGGITLGQNNYGKSGIRLFKVRRDAARHEIWDLDVRVALEGDFEAAYVEGDNTGLLATDTMRNTVYALAKDHLTGSIEEFGLVLVEHFLEAGPTVTSLWVEITQSLWDRIGVDGRPHEHSFVRGRGERRARVSGDEGGGRRVEAGIGDVYVLKTTASGWEGFFRERFTTLPETDDRILATVVTARWEYNTAHADFDRLWRGVMDRTLTTFTDHYSPSAQNTLYRMGKAVLEAFPEVERIWYSLPNVHHIPYDLERFGIQNGGEIFHATRDPYGQIEGWVERRG</sequence>
<keyword evidence="4" id="KW-0659">Purine metabolism</keyword>
<gene>
    <name evidence="9" type="primary">pucL</name>
    <name evidence="9" type="ORF">GBA65_15320</name>
</gene>
<name>A0A6G8PZM9_9ACTN</name>
<dbReference type="Pfam" id="PF01014">
    <property type="entry name" value="Uricase"/>
    <property type="match status" value="2"/>
</dbReference>
<dbReference type="GO" id="GO:0006144">
    <property type="term" value="P:purine nucleobase metabolic process"/>
    <property type="evidence" value="ECO:0007669"/>
    <property type="project" value="UniProtKB-KW"/>
</dbReference>
<dbReference type="InterPro" id="IPR036778">
    <property type="entry name" value="OHCU_decarboxylase_sf"/>
</dbReference>
<dbReference type="NCBIfam" id="TIGR03164">
    <property type="entry name" value="UHCUDC"/>
    <property type="match status" value="1"/>
</dbReference>
<evidence type="ECO:0000256" key="3">
    <source>
        <dbReference type="ARBA" id="ARBA00012598"/>
    </source>
</evidence>
<evidence type="ECO:0000256" key="2">
    <source>
        <dbReference type="ARBA" id="ARBA00009760"/>
    </source>
</evidence>
<evidence type="ECO:0000313" key="10">
    <source>
        <dbReference type="Proteomes" id="UP000502706"/>
    </source>
</evidence>
<dbReference type="InterPro" id="IPR002042">
    <property type="entry name" value="Uricase"/>
</dbReference>
<dbReference type="GO" id="GO:0019628">
    <property type="term" value="P:urate catabolic process"/>
    <property type="evidence" value="ECO:0007669"/>
    <property type="project" value="UniProtKB-UniPathway"/>
</dbReference>
<evidence type="ECO:0000256" key="1">
    <source>
        <dbReference type="ARBA" id="ARBA00004831"/>
    </source>
</evidence>
<dbReference type="SUPFAM" id="SSF55620">
    <property type="entry name" value="Tetrahydrobiopterin biosynthesis enzymes-like"/>
    <property type="match status" value="2"/>
</dbReference>